<protein>
    <submittedName>
        <fullName evidence="1">Unannotated protein</fullName>
    </submittedName>
</protein>
<organism evidence="1">
    <name type="scientific">freshwater metagenome</name>
    <dbReference type="NCBI Taxonomy" id="449393"/>
    <lineage>
        <taxon>unclassified sequences</taxon>
        <taxon>metagenomes</taxon>
        <taxon>ecological metagenomes</taxon>
    </lineage>
</organism>
<gene>
    <name evidence="1" type="ORF">UFOPK3267_01551</name>
</gene>
<reference evidence="1" key="1">
    <citation type="submission" date="2020-05" db="EMBL/GenBank/DDBJ databases">
        <authorList>
            <person name="Chiriac C."/>
            <person name="Salcher M."/>
            <person name="Ghai R."/>
            <person name="Kavagutti S V."/>
        </authorList>
    </citation>
    <scope>NUCLEOTIDE SEQUENCE</scope>
</reference>
<sequence length="288" mass="32252">MYGSVRDGDGNIWSPMRRFMSGDGGHEKLLLQTNADSDAMHVNRASKHSATGFGVQRSFADGVVQFANDPDAQGQPFAISVTADTFHWVEDGVLELTGTAVKPGLHWHLPDTNKGMYYVSQIFEVEGRILDKEVRGFIPMDQLYMDGVIYEDDIFIGDEAELVWYTWATRYLDGSFEGGHFMLGHRHLGFAVVYDEHGSVVTSTDLGGEVTLDGEGPWPTRIDLTAGGQQWEFLPDPRGRMVDLMPIPNPQIEGRWRRRGDTREPAHWFAWGEIASVHGTTRRLTPPT</sequence>
<dbReference type="AlphaFoldDB" id="A0A6J7C287"/>
<evidence type="ECO:0000313" key="1">
    <source>
        <dbReference type="EMBL" id="CAB4851475.1"/>
    </source>
</evidence>
<name>A0A6J7C287_9ZZZZ</name>
<proteinExistence type="predicted"/>
<dbReference type="EMBL" id="CAFBIY010000082">
    <property type="protein sequence ID" value="CAB4851475.1"/>
    <property type="molecule type" value="Genomic_DNA"/>
</dbReference>
<accession>A0A6J7C287</accession>